<evidence type="ECO:0000256" key="6">
    <source>
        <dbReference type="ARBA" id="ARBA00022723"/>
    </source>
</evidence>
<dbReference type="SMART" id="SM00493">
    <property type="entry name" value="TOPRIM"/>
    <property type="match status" value="1"/>
</dbReference>
<name>F8X4P4_9BACT</name>
<dbReference type="STRING" id="742767.HMPREF9456_03203"/>
<keyword evidence="9" id="KW-0460">Magnesium</keyword>
<dbReference type="InterPro" id="IPR006171">
    <property type="entry name" value="TOPRIM_dom"/>
</dbReference>
<dbReference type="EMBL" id="ADLW01000019">
    <property type="protein sequence ID" value="EGK05050.1"/>
    <property type="molecule type" value="Genomic_DNA"/>
</dbReference>
<keyword evidence="10 12" id="KW-0238">DNA-binding</keyword>
<keyword evidence="2 12" id="KW-0639">Primosome</keyword>
<evidence type="ECO:0000256" key="14">
    <source>
        <dbReference type="PIRSR" id="PIRSR002811-1"/>
    </source>
</evidence>
<dbReference type="SMART" id="SM00400">
    <property type="entry name" value="ZnF_CHCC"/>
    <property type="match status" value="1"/>
</dbReference>
<dbReference type="SUPFAM" id="SSF57783">
    <property type="entry name" value="Zinc beta-ribbon"/>
    <property type="match status" value="1"/>
</dbReference>
<dbReference type="GO" id="GO:0003677">
    <property type="term" value="F:DNA binding"/>
    <property type="evidence" value="ECO:0007669"/>
    <property type="project" value="UniProtKB-KW"/>
</dbReference>
<dbReference type="Pfam" id="PF08275">
    <property type="entry name" value="DNAG_N"/>
    <property type="match status" value="1"/>
</dbReference>
<evidence type="ECO:0000313" key="17">
    <source>
        <dbReference type="Proteomes" id="UP000006420"/>
    </source>
</evidence>
<dbReference type="PANTHER" id="PTHR30313:SF2">
    <property type="entry name" value="DNA PRIMASE"/>
    <property type="match status" value="1"/>
</dbReference>
<dbReference type="GO" id="GO:0003899">
    <property type="term" value="F:DNA-directed RNA polymerase activity"/>
    <property type="evidence" value="ECO:0007669"/>
    <property type="project" value="UniProtKB-UniRule"/>
</dbReference>
<evidence type="ECO:0000256" key="12">
    <source>
        <dbReference type="HAMAP-Rule" id="MF_00974"/>
    </source>
</evidence>
<keyword evidence="8 12" id="KW-0862">Zinc</keyword>
<dbReference type="eggNOG" id="COG0358">
    <property type="taxonomic scope" value="Bacteria"/>
</dbReference>
<evidence type="ECO:0000256" key="10">
    <source>
        <dbReference type="ARBA" id="ARBA00023125"/>
    </source>
</evidence>
<dbReference type="AlphaFoldDB" id="F8X4P4"/>
<evidence type="ECO:0000256" key="4">
    <source>
        <dbReference type="ARBA" id="ARBA00022695"/>
    </source>
</evidence>
<dbReference type="FunFam" id="3.90.580.10:FF:000001">
    <property type="entry name" value="DNA primase"/>
    <property type="match status" value="1"/>
</dbReference>
<reference evidence="16 17" key="1">
    <citation type="submission" date="2011-04" db="EMBL/GenBank/DDBJ databases">
        <title>The Genome Sequence of Dysgonomonas mossii DSM 22836.</title>
        <authorList>
            <consortium name="The Broad Institute Genome Sequencing Platform"/>
            <person name="Earl A."/>
            <person name="Ward D."/>
            <person name="Feldgarden M."/>
            <person name="Gevers D."/>
            <person name="Pudlo N."/>
            <person name="Martens E."/>
            <person name="Allen-Vercoe E."/>
            <person name="Young S.K."/>
            <person name="Zeng Q."/>
            <person name="Gargeya S."/>
            <person name="Fitzgerald M."/>
            <person name="Haas B."/>
            <person name="Abouelleil A."/>
            <person name="Alvarado L."/>
            <person name="Arachchi H.M."/>
            <person name="Berlin A."/>
            <person name="Brown A."/>
            <person name="Chapman S.B."/>
            <person name="Chen Z."/>
            <person name="Dunbar C."/>
            <person name="Freedman E."/>
            <person name="Gearin G."/>
            <person name="Gellesch M."/>
            <person name="Goldberg J."/>
            <person name="Griggs A."/>
            <person name="Gujja S."/>
            <person name="Heiman D."/>
            <person name="Howarth C."/>
            <person name="Larson L."/>
            <person name="Lui A."/>
            <person name="MacDonald P.J.P."/>
            <person name="Mehta T."/>
            <person name="Montmayeur A."/>
            <person name="Murphy C."/>
            <person name="Neiman D."/>
            <person name="Pearson M."/>
            <person name="Priest M."/>
            <person name="Roberts A."/>
            <person name="Saif S."/>
            <person name="Shea T."/>
            <person name="Shenoy N."/>
            <person name="Sisk P."/>
            <person name="Stolte C."/>
            <person name="Sykes S."/>
            <person name="Yandava C."/>
            <person name="Wortman J."/>
            <person name="Nusbaum C."/>
            <person name="Birren B."/>
        </authorList>
    </citation>
    <scope>NUCLEOTIDE SEQUENCE [LARGE SCALE GENOMIC DNA]</scope>
    <source>
        <strain evidence="16 17">DSM 22836</strain>
    </source>
</reference>
<dbReference type="Gene3D" id="3.40.1360.10">
    <property type="match status" value="1"/>
</dbReference>
<comment type="caution">
    <text evidence="16">The sequence shown here is derived from an EMBL/GenBank/DDBJ whole genome shotgun (WGS) entry which is preliminary data.</text>
</comment>
<dbReference type="GO" id="GO:0005737">
    <property type="term" value="C:cytoplasm"/>
    <property type="evidence" value="ECO:0007669"/>
    <property type="project" value="TreeGrafter"/>
</dbReference>
<keyword evidence="11 12" id="KW-0804">Transcription</keyword>
<keyword evidence="5 12" id="KW-0235">DNA replication</keyword>
<dbReference type="InterPro" id="IPR013264">
    <property type="entry name" value="DNAG_N"/>
</dbReference>
<dbReference type="GeneID" id="78083804"/>
<dbReference type="GO" id="GO:0006269">
    <property type="term" value="P:DNA replication, synthesis of primer"/>
    <property type="evidence" value="ECO:0007669"/>
    <property type="project" value="UniProtKB-UniRule"/>
</dbReference>
<dbReference type="NCBIfam" id="TIGR01391">
    <property type="entry name" value="dnaG"/>
    <property type="match status" value="1"/>
</dbReference>
<dbReference type="EC" id="2.7.7.101" evidence="12"/>
<dbReference type="PROSITE" id="PS50880">
    <property type="entry name" value="TOPRIM"/>
    <property type="match status" value="1"/>
</dbReference>
<evidence type="ECO:0000256" key="5">
    <source>
        <dbReference type="ARBA" id="ARBA00022705"/>
    </source>
</evidence>
<keyword evidence="4 12" id="KW-0548">Nucleotidyltransferase</keyword>
<dbReference type="InterPro" id="IPR006295">
    <property type="entry name" value="DNA_primase_DnaG"/>
</dbReference>
<comment type="cofactor">
    <cofactor evidence="12 13 14">
        <name>Zn(2+)</name>
        <dbReference type="ChEBI" id="CHEBI:29105"/>
    </cofactor>
    <text evidence="12 13 14">Binds 1 zinc ion per monomer.</text>
</comment>
<dbReference type="PIRSF" id="PIRSF002811">
    <property type="entry name" value="DnaG"/>
    <property type="match status" value="1"/>
</dbReference>
<dbReference type="InterPro" id="IPR030846">
    <property type="entry name" value="DnaG_bac"/>
</dbReference>
<comment type="similarity">
    <text evidence="12 13">Belongs to the DnaG primase family.</text>
</comment>
<dbReference type="HOGENOM" id="CLU_013501_3_0_10"/>
<dbReference type="InterPro" id="IPR037068">
    <property type="entry name" value="DNA_primase_core_N_sf"/>
</dbReference>
<dbReference type="InterPro" id="IPR036977">
    <property type="entry name" value="DNA_primase_Znf_CHC2"/>
</dbReference>
<comment type="domain">
    <text evidence="12">Contains an N-terminal zinc-binding domain, a central core domain that contains the primase activity, and a C-terminal DnaB-binding domain.</text>
</comment>
<organism evidence="16 17">
    <name type="scientific">Dysgonomonas mossii DSM 22836</name>
    <dbReference type="NCBI Taxonomy" id="742767"/>
    <lineage>
        <taxon>Bacteria</taxon>
        <taxon>Pseudomonadati</taxon>
        <taxon>Bacteroidota</taxon>
        <taxon>Bacteroidia</taxon>
        <taxon>Bacteroidales</taxon>
        <taxon>Dysgonomonadaceae</taxon>
        <taxon>Dysgonomonas</taxon>
    </lineage>
</organism>
<accession>F8X4P4</accession>
<evidence type="ECO:0000313" key="16">
    <source>
        <dbReference type="EMBL" id="EGK05050.1"/>
    </source>
</evidence>
<evidence type="ECO:0000256" key="11">
    <source>
        <dbReference type="ARBA" id="ARBA00023163"/>
    </source>
</evidence>
<dbReference type="PANTHER" id="PTHR30313">
    <property type="entry name" value="DNA PRIMASE"/>
    <property type="match status" value="1"/>
</dbReference>
<feature type="zinc finger region" description="CHC2-type" evidence="12 14">
    <location>
        <begin position="37"/>
        <end position="61"/>
    </location>
</feature>
<evidence type="ECO:0000256" key="2">
    <source>
        <dbReference type="ARBA" id="ARBA00022515"/>
    </source>
</evidence>
<feature type="domain" description="Toprim" evidence="15">
    <location>
        <begin position="261"/>
        <end position="342"/>
    </location>
</feature>
<gene>
    <name evidence="12" type="primary">dnaG</name>
    <name evidence="16" type="ORF">HMPREF9456_03203</name>
</gene>
<dbReference type="Pfam" id="PF01807">
    <property type="entry name" value="Zn_ribbon_DnaG"/>
    <property type="match status" value="1"/>
</dbReference>
<keyword evidence="7 12" id="KW-0863">Zinc-finger</keyword>
<comment type="function">
    <text evidence="12 13">RNA polymerase that catalyzes the synthesis of short RNA molecules used as primers for DNA polymerase during DNA replication.</text>
</comment>
<dbReference type="GO" id="GO:0008270">
    <property type="term" value="F:zinc ion binding"/>
    <property type="evidence" value="ECO:0007669"/>
    <property type="project" value="UniProtKB-UniRule"/>
</dbReference>
<dbReference type="Pfam" id="PF10410">
    <property type="entry name" value="DnaB_bind"/>
    <property type="match status" value="1"/>
</dbReference>
<dbReference type="SUPFAM" id="SSF56731">
    <property type="entry name" value="DNA primase core"/>
    <property type="match status" value="1"/>
</dbReference>
<comment type="catalytic activity">
    <reaction evidence="12">
        <text>ssDNA + n NTP = ssDNA/pppN(pN)n-1 hybrid + (n-1) diphosphate.</text>
        <dbReference type="EC" id="2.7.7.101"/>
    </reaction>
</comment>
<dbReference type="HAMAP" id="MF_00974">
    <property type="entry name" value="DNA_primase_DnaG"/>
    <property type="match status" value="1"/>
</dbReference>
<dbReference type="InterPro" id="IPR050219">
    <property type="entry name" value="DnaG_primase"/>
</dbReference>
<dbReference type="FunFam" id="3.40.1360.10:FF:000002">
    <property type="entry name" value="DNA primase"/>
    <property type="match status" value="1"/>
</dbReference>
<evidence type="ECO:0000256" key="1">
    <source>
        <dbReference type="ARBA" id="ARBA00022478"/>
    </source>
</evidence>
<evidence type="ECO:0000259" key="15">
    <source>
        <dbReference type="PROSITE" id="PS50880"/>
    </source>
</evidence>
<dbReference type="Gene3D" id="3.90.580.10">
    <property type="entry name" value="Zinc finger, CHC2-type domain"/>
    <property type="match status" value="1"/>
</dbReference>
<keyword evidence="17" id="KW-1185">Reference proteome</keyword>
<dbReference type="GO" id="GO:0000428">
    <property type="term" value="C:DNA-directed RNA polymerase complex"/>
    <property type="evidence" value="ECO:0007669"/>
    <property type="project" value="UniProtKB-KW"/>
</dbReference>
<dbReference type="RefSeq" id="WP_006844570.1">
    <property type="nucleotide sequence ID" value="NZ_AQWJ01000010.1"/>
</dbReference>
<dbReference type="Pfam" id="PF13155">
    <property type="entry name" value="Toprim_2"/>
    <property type="match status" value="1"/>
</dbReference>
<proteinExistence type="inferred from homology"/>
<comment type="subunit">
    <text evidence="12">Monomer. Interacts with DnaB.</text>
</comment>
<dbReference type="GO" id="GO:1990077">
    <property type="term" value="C:primosome complex"/>
    <property type="evidence" value="ECO:0007669"/>
    <property type="project" value="UniProtKB-KW"/>
</dbReference>
<dbReference type="InterPro" id="IPR002694">
    <property type="entry name" value="Znf_CHC2"/>
</dbReference>
<keyword evidence="1 12" id="KW-0240">DNA-directed RNA polymerase</keyword>
<evidence type="ECO:0000256" key="13">
    <source>
        <dbReference type="PIRNR" id="PIRNR002811"/>
    </source>
</evidence>
<dbReference type="OrthoDB" id="9803773at2"/>
<dbReference type="InterPro" id="IPR019475">
    <property type="entry name" value="DNA_primase_DnaB-bd"/>
</dbReference>
<keyword evidence="3 12" id="KW-0808">Transferase</keyword>
<keyword evidence="6 12" id="KW-0479">Metal-binding</keyword>
<sequence>MIDQATIDRIIDAAQVVDVVSQFVTLKRRGINYVGLCPFHEDRTPSFYVSPSKNICKCFACGEGGTAVHFIMKHEQLSYFDALRYLAKKYNIEIQERELTDEQKQAYNERESLFILNDFARNHFVKTLHEHIEGKSVGLSYFKERGFREDIIQKFQLGYSLEQRDSLTQEAIKNGYKEEYLVKTGLTIKSESSGALIDRFRGRVIFPVHTLSGKVVAFGGRILKKAENTGKYVNSPESEIYHKGSELYGIYFAKQAITKADCCYLVEGYTDVISMHQAGIENVVASSGTALTHGQIRLIHRFTEYVTILYDGDAAGIKAALRGIDLLLEEGMKIKVVLLPDGEDPDSFARKQNAESLTKYVQEHEVDFIRFKTQLLLDDAGNDPIKRANLISDIVSSIAVIPDNIIRSVYIKDCSILLNIDERILIQEVNKKRLAHLEKAPQPKIDPELSAINVDLSQPEAHRGKPIVKKTNIDKFELAILYFIVRYGMEILIEGGENNPATGDMPTTVIDWVKFDLQRDGFWFTNPLYKTILEDAIEHSANEYFNPSRYFLAHTDAHISKIAAELVSDRYQLSKLHMKQFGENLKKEDTPLAEEKHLWKNVPRAVTELKDAHISKQMKEIKEDLIKKQKEKDWDGAIILMQKLKEMDEIKKILAKELGERIILRW</sequence>
<protein>
    <recommendedName>
        <fullName evidence="12 13">DNA primase</fullName>
        <ecNumber evidence="12">2.7.7.101</ecNumber>
    </recommendedName>
</protein>
<evidence type="ECO:0000256" key="8">
    <source>
        <dbReference type="ARBA" id="ARBA00022833"/>
    </source>
</evidence>
<evidence type="ECO:0000256" key="7">
    <source>
        <dbReference type="ARBA" id="ARBA00022771"/>
    </source>
</evidence>
<evidence type="ECO:0000256" key="9">
    <source>
        <dbReference type="ARBA" id="ARBA00022842"/>
    </source>
</evidence>
<dbReference type="CDD" id="cd03364">
    <property type="entry name" value="TOPRIM_DnaG_primases"/>
    <property type="match status" value="1"/>
</dbReference>
<dbReference type="Proteomes" id="UP000006420">
    <property type="component" value="Unassembled WGS sequence"/>
</dbReference>
<dbReference type="InterPro" id="IPR034151">
    <property type="entry name" value="TOPRIM_DnaG_bac"/>
</dbReference>
<evidence type="ECO:0000256" key="3">
    <source>
        <dbReference type="ARBA" id="ARBA00022679"/>
    </source>
</evidence>
<dbReference type="Gene3D" id="3.90.980.10">
    <property type="entry name" value="DNA primase, catalytic core, N-terminal domain"/>
    <property type="match status" value="1"/>
</dbReference>